<sequence length="150" mass="17058">MNNFRLIWITPSILWLFFCIGCVGPPETEYGLVENFPVVINTQNVFTYSLNGDKYSSEDSYELNLSLSDTLHKVITSLIVSDYAGSNRDTTIVTVENDSTIANVFFVTSNYSSPPTETEVDSVFYFPKRVYIKADQFIGKIEFMMVRSNI</sequence>
<protein>
    <submittedName>
        <fullName evidence="1">Uncharacterized protein</fullName>
    </submittedName>
</protein>
<evidence type="ECO:0000313" key="1">
    <source>
        <dbReference type="EMBL" id="SVC28142.1"/>
    </source>
</evidence>
<gene>
    <name evidence="1" type="ORF">METZ01_LOCUS280996</name>
</gene>
<dbReference type="AlphaFoldDB" id="A0A382KYH7"/>
<accession>A0A382KYH7</accession>
<organism evidence="1">
    <name type="scientific">marine metagenome</name>
    <dbReference type="NCBI Taxonomy" id="408172"/>
    <lineage>
        <taxon>unclassified sequences</taxon>
        <taxon>metagenomes</taxon>
        <taxon>ecological metagenomes</taxon>
    </lineage>
</organism>
<dbReference type="EMBL" id="UINC01082931">
    <property type="protein sequence ID" value="SVC28142.1"/>
    <property type="molecule type" value="Genomic_DNA"/>
</dbReference>
<name>A0A382KYH7_9ZZZZ</name>
<proteinExistence type="predicted"/>
<reference evidence="1" key="1">
    <citation type="submission" date="2018-05" db="EMBL/GenBank/DDBJ databases">
        <authorList>
            <person name="Lanie J.A."/>
            <person name="Ng W.-L."/>
            <person name="Kazmierczak K.M."/>
            <person name="Andrzejewski T.M."/>
            <person name="Davidsen T.M."/>
            <person name="Wayne K.J."/>
            <person name="Tettelin H."/>
            <person name="Glass J.I."/>
            <person name="Rusch D."/>
            <person name="Podicherti R."/>
            <person name="Tsui H.-C.T."/>
            <person name="Winkler M.E."/>
        </authorList>
    </citation>
    <scope>NUCLEOTIDE SEQUENCE</scope>
</reference>